<protein>
    <recommendedName>
        <fullName evidence="3">REJ domain-containing protein</fullName>
    </recommendedName>
</protein>
<evidence type="ECO:0000313" key="2">
    <source>
        <dbReference type="Proteomes" id="UP001355207"/>
    </source>
</evidence>
<accession>A0AAX4JXF0</accession>
<proteinExistence type="predicted"/>
<organism evidence="1 2">
    <name type="scientific">Kwoniella dendrophila CBS 6074</name>
    <dbReference type="NCBI Taxonomy" id="1295534"/>
    <lineage>
        <taxon>Eukaryota</taxon>
        <taxon>Fungi</taxon>
        <taxon>Dikarya</taxon>
        <taxon>Basidiomycota</taxon>
        <taxon>Agaricomycotina</taxon>
        <taxon>Tremellomycetes</taxon>
        <taxon>Tremellales</taxon>
        <taxon>Cryptococcaceae</taxon>
        <taxon>Kwoniella</taxon>
    </lineage>
</organism>
<dbReference type="Proteomes" id="UP001355207">
    <property type="component" value="Chromosome 6"/>
</dbReference>
<dbReference type="EMBL" id="CP144103">
    <property type="protein sequence ID" value="WWC89924.1"/>
    <property type="molecule type" value="Genomic_DNA"/>
</dbReference>
<dbReference type="AlphaFoldDB" id="A0AAX4JXF0"/>
<evidence type="ECO:0008006" key="3">
    <source>
        <dbReference type="Google" id="ProtNLM"/>
    </source>
</evidence>
<sequence length="190" mass="19989">MAYGQHIKVGETNNDISYLIQFRSIFIVIIKIKFNDAFFFLVDPETSTKITTNNPQTPSAVMAFSSNPRTESITPLPSSASNSSSNTVIPTSSVSLVISSDTAISSSARNIASQSASKPSLSSTSSFGTCNASLVAASGGSTSACSSQFNVRQELGIGVVQFSVALNTAVKPNLHLVVRLQPARLACTFN</sequence>
<dbReference type="RefSeq" id="XP_066076687.1">
    <property type="nucleotide sequence ID" value="XM_066220590.1"/>
</dbReference>
<reference evidence="1 2" key="1">
    <citation type="submission" date="2024-01" db="EMBL/GenBank/DDBJ databases">
        <title>Comparative genomics of Cryptococcus and Kwoniella reveals pathogenesis evolution and contrasting modes of karyotype evolution via chromosome fusion or intercentromeric recombination.</title>
        <authorList>
            <person name="Coelho M.A."/>
            <person name="David-Palma M."/>
            <person name="Shea T."/>
            <person name="Bowers K."/>
            <person name="McGinley-Smith S."/>
            <person name="Mohammad A.W."/>
            <person name="Gnirke A."/>
            <person name="Yurkov A.M."/>
            <person name="Nowrousian M."/>
            <person name="Sun S."/>
            <person name="Cuomo C.A."/>
            <person name="Heitman J."/>
        </authorList>
    </citation>
    <scope>NUCLEOTIDE SEQUENCE [LARGE SCALE GENOMIC DNA]</scope>
    <source>
        <strain evidence="1 2">CBS 6074</strain>
    </source>
</reference>
<gene>
    <name evidence="1" type="ORF">L201_004853</name>
</gene>
<evidence type="ECO:0000313" key="1">
    <source>
        <dbReference type="EMBL" id="WWC89924.1"/>
    </source>
</evidence>
<keyword evidence="2" id="KW-1185">Reference proteome</keyword>
<name>A0AAX4JXF0_9TREE</name>
<dbReference type="GeneID" id="91095523"/>